<evidence type="ECO:0000256" key="2">
    <source>
        <dbReference type="ARBA" id="ARBA00010621"/>
    </source>
</evidence>
<keyword evidence="9 14" id="KW-0472">Membrane</keyword>
<dbReference type="GO" id="GO:0005886">
    <property type="term" value="C:plasma membrane"/>
    <property type="evidence" value="ECO:0007669"/>
    <property type="project" value="UniProtKB-SubCell"/>
</dbReference>
<evidence type="ECO:0000256" key="8">
    <source>
        <dbReference type="ARBA" id="ARBA00022989"/>
    </source>
</evidence>
<dbReference type="EC" id="3.6.1.27" evidence="3 14"/>
<dbReference type="RefSeq" id="WP_207691181.1">
    <property type="nucleotide sequence ID" value="NZ_CP061799.1"/>
</dbReference>
<evidence type="ECO:0000256" key="11">
    <source>
        <dbReference type="ARBA" id="ARBA00032707"/>
    </source>
</evidence>
<evidence type="ECO:0000256" key="1">
    <source>
        <dbReference type="ARBA" id="ARBA00004651"/>
    </source>
</evidence>
<dbReference type="Pfam" id="PF02673">
    <property type="entry name" value="BacA"/>
    <property type="match status" value="1"/>
</dbReference>
<dbReference type="GO" id="GO:0009252">
    <property type="term" value="P:peptidoglycan biosynthetic process"/>
    <property type="evidence" value="ECO:0007669"/>
    <property type="project" value="UniProtKB-KW"/>
</dbReference>
<dbReference type="GO" id="GO:0046677">
    <property type="term" value="P:response to antibiotic"/>
    <property type="evidence" value="ECO:0007669"/>
    <property type="project" value="UniProtKB-UniRule"/>
</dbReference>
<keyword evidence="16" id="KW-1185">Reference proteome</keyword>
<feature type="transmembrane region" description="Helical" evidence="14">
    <location>
        <begin position="195"/>
        <end position="213"/>
    </location>
</feature>
<evidence type="ECO:0000313" key="15">
    <source>
        <dbReference type="EMBL" id="QTA79427.1"/>
    </source>
</evidence>
<evidence type="ECO:0000256" key="5">
    <source>
        <dbReference type="ARBA" id="ARBA00022475"/>
    </source>
</evidence>
<dbReference type="AlphaFoldDB" id="A0A975B639"/>
<proteinExistence type="inferred from homology"/>
<comment type="miscellaneous">
    <text evidence="14">Bacitracin is thought to be involved in the inhibition of peptidoglycan synthesis by sequestering undecaprenyl diphosphate, thereby reducing the pool of lipid carrier available.</text>
</comment>
<evidence type="ECO:0000256" key="14">
    <source>
        <dbReference type="HAMAP-Rule" id="MF_01006"/>
    </source>
</evidence>
<keyword evidence="14" id="KW-0961">Cell wall biogenesis/degradation</keyword>
<evidence type="ECO:0000256" key="13">
    <source>
        <dbReference type="ARBA" id="ARBA00047594"/>
    </source>
</evidence>
<evidence type="ECO:0000256" key="7">
    <source>
        <dbReference type="ARBA" id="ARBA00022801"/>
    </source>
</evidence>
<name>A0A975B639_9BACT</name>
<feature type="transmembrane region" description="Helical" evidence="14">
    <location>
        <begin position="254"/>
        <end position="272"/>
    </location>
</feature>
<evidence type="ECO:0000256" key="9">
    <source>
        <dbReference type="ARBA" id="ARBA00023136"/>
    </source>
</evidence>
<sequence>MEPIQAVILGVIQGLTEFLPVSSSGHLVIFQYLFGLREAELFFDICVHMGTLAAVIIFFRKEIGSILVSLFNLFKLIKNKEALLAGINSDQDIKMAVLIIIGSVPTAIIGLGFHKIAEQLFSSIFLVGCMLIITGTFLWSSLWVKNDRKNIAEFTIKDALIIGFVQGLAILPGISRSGSTITMGLFLGLNKETSARYSFLLCIPAIIGAQILSIKDLGTEVSFNINVIAGALTAGIVGYFALVLLVFIVNKGRMHLFAPYCWFVGAIALFIGY</sequence>
<dbReference type="PANTHER" id="PTHR30622">
    <property type="entry name" value="UNDECAPRENYL-DIPHOSPHATASE"/>
    <property type="match status" value="1"/>
</dbReference>
<feature type="transmembrane region" description="Helical" evidence="14">
    <location>
        <begin position="120"/>
        <end position="144"/>
    </location>
</feature>
<evidence type="ECO:0000256" key="12">
    <source>
        <dbReference type="ARBA" id="ARBA00032932"/>
    </source>
</evidence>
<dbReference type="GO" id="GO:0071555">
    <property type="term" value="P:cell wall organization"/>
    <property type="evidence" value="ECO:0007669"/>
    <property type="project" value="UniProtKB-KW"/>
</dbReference>
<keyword evidence="8 14" id="KW-1133">Transmembrane helix</keyword>
<evidence type="ECO:0000256" key="4">
    <source>
        <dbReference type="ARBA" id="ARBA00021581"/>
    </source>
</evidence>
<keyword evidence="6 14" id="KW-0812">Transmembrane</keyword>
<comment type="function">
    <text evidence="14">Catalyzes the dephosphorylation of undecaprenyl diphosphate (UPP). Confers resistance to bacitracin.</text>
</comment>
<gene>
    <name evidence="14 15" type="primary">uppP</name>
    <name evidence="15" type="ORF">dnl_16970</name>
</gene>
<accession>A0A975B639</accession>
<reference evidence="15" key="1">
    <citation type="journal article" date="2021" name="Microb. Physiol.">
        <title>Proteogenomic Insights into the Physiology of Marine, Sulfate-Reducing, Filamentous Desulfonema limicola and Desulfonema magnum.</title>
        <authorList>
            <person name="Schnaars V."/>
            <person name="Wohlbrand L."/>
            <person name="Scheve S."/>
            <person name="Hinrichs C."/>
            <person name="Reinhardt R."/>
            <person name="Rabus R."/>
        </authorList>
    </citation>
    <scope>NUCLEOTIDE SEQUENCE</scope>
    <source>
        <strain evidence="15">5ac10</strain>
    </source>
</reference>
<comment type="similarity">
    <text evidence="2 14">Belongs to the UppP family.</text>
</comment>
<evidence type="ECO:0000256" key="10">
    <source>
        <dbReference type="ARBA" id="ARBA00023251"/>
    </source>
</evidence>
<feature type="transmembrane region" description="Helical" evidence="14">
    <location>
        <begin position="225"/>
        <end position="248"/>
    </location>
</feature>
<comment type="subcellular location">
    <subcellularLocation>
        <location evidence="1 14">Cell membrane</location>
        <topology evidence="1 14">Multi-pass membrane protein</topology>
    </subcellularLocation>
</comment>
<dbReference type="HAMAP" id="MF_01006">
    <property type="entry name" value="Undec_diphosphatase"/>
    <property type="match status" value="1"/>
</dbReference>
<dbReference type="KEGG" id="dli:dnl_16970"/>
<evidence type="ECO:0000313" key="16">
    <source>
        <dbReference type="Proteomes" id="UP000663720"/>
    </source>
</evidence>
<dbReference type="EMBL" id="CP061799">
    <property type="protein sequence ID" value="QTA79427.1"/>
    <property type="molecule type" value="Genomic_DNA"/>
</dbReference>
<evidence type="ECO:0000256" key="6">
    <source>
        <dbReference type="ARBA" id="ARBA00022692"/>
    </source>
</evidence>
<dbReference type="GO" id="GO:0008360">
    <property type="term" value="P:regulation of cell shape"/>
    <property type="evidence" value="ECO:0007669"/>
    <property type="project" value="UniProtKB-KW"/>
</dbReference>
<organism evidence="15 16">
    <name type="scientific">Desulfonema limicola</name>
    <dbReference type="NCBI Taxonomy" id="45656"/>
    <lineage>
        <taxon>Bacteria</taxon>
        <taxon>Pseudomonadati</taxon>
        <taxon>Thermodesulfobacteriota</taxon>
        <taxon>Desulfobacteria</taxon>
        <taxon>Desulfobacterales</taxon>
        <taxon>Desulfococcaceae</taxon>
        <taxon>Desulfonema</taxon>
    </lineage>
</organism>
<evidence type="ECO:0000256" key="3">
    <source>
        <dbReference type="ARBA" id="ARBA00012374"/>
    </source>
</evidence>
<feature type="transmembrane region" description="Helical" evidence="14">
    <location>
        <begin position="95"/>
        <end position="114"/>
    </location>
</feature>
<keyword evidence="14" id="KW-0133">Cell shape</keyword>
<dbReference type="InterPro" id="IPR003824">
    <property type="entry name" value="UppP"/>
</dbReference>
<dbReference type="Proteomes" id="UP000663720">
    <property type="component" value="Chromosome"/>
</dbReference>
<comment type="catalytic activity">
    <reaction evidence="13 14">
        <text>di-trans,octa-cis-undecaprenyl diphosphate + H2O = di-trans,octa-cis-undecaprenyl phosphate + phosphate + H(+)</text>
        <dbReference type="Rhea" id="RHEA:28094"/>
        <dbReference type="ChEBI" id="CHEBI:15377"/>
        <dbReference type="ChEBI" id="CHEBI:15378"/>
        <dbReference type="ChEBI" id="CHEBI:43474"/>
        <dbReference type="ChEBI" id="CHEBI:58405"/>
        <dbReference type="ChEBI" id="CHEBI:60392"/>
        <dbReference type="EC" id="3.6.1.27"/>
    </reaction>
</comment>
<dbReference type="GO" id="GO:0050380">
    <property type="term" value="F:undecaprenyl-diphosphatase activity"/>
    <property type="evidence" value="ECO:0007669"/>
    <property type="project" value="UniProtKB-UniRule"/>
</dbReference>
<keyword evidence="5 14" id="KW-1003">Cell membrane</keyword>
<keyword evidence="7 14" id="KW-0378">Hydrolase</keyword>
<protein>
    <recommendedName>
        <fullName evidence="4 14">Undecaprenyl-diphosphatase</fullName>
        <ecNumber evidence="3 14">3.6.1.27</ecNumber>
    </recommendedName>
    <alternativeName>
        <fullName evidence="12 14">Bacitracin resistance protein</fullName>
    </alternativeName>
    <alternativeName>
        <fullName evidence="11 14">Undecaprenyl pyrophosphate phosphatase</fullName>
    </alternativeName>
</protein>
<keyword evidence="14" id="KW-0573">Peptidoglycan synthesis</keyword>
<dbReference type="PANTHER" id="PTHR30622:SF2">
    <property type="entry name" value="UNDECAPRENYL-DIPHOSPHATASE"/>
    <property type="match status" value="1"/>
</dbReference>
<keyword evidence="10 14" id="KW-0046">Antibiotic resistance</keyword>